<accession>A0A067SJX1</accession>
<keyword evidence="10" id="KW-1185">Reference proteome</keyword>
<dbReference type="InterPro" id="IPR052053">
    <property type="entry name" value="IM_YidH-like"/>
</dbReference>
<evidence type="ECO:0000259" key="8">
    <source>
        <dbReference type="Pfam" id="PF02656"/>
    </source>
</evidence>
<feature type="transmembrane region" description="Helical" evidence="7">
    <location>
        <begin position="105"/>
        <end position="127"/>
    </location>
</feature>
<reference evidence="10" key="1">
    <citation type="journal article" date="2014" name="Proc. Natl. Acad. Sci. U.S.A.">
        <title>Extensive sampling of basidiomycete genomes demonstrates inadequacy of the white-rot/brown-rot paradigm for wood decay fungi.</title>
        <authorList>
            <person name="Riley R."/>
            <person name="Salamov A.A."/>
            <person name="Brown D.W."/>
            <person name="Nagy L.G."/>
            <person name="Floudas D."/>
            <person name="Held B.W."/>
            <person name="Levasseur A."/>
            <person name="Lombard V."/>
            <person name="Morin E."/>
            <person name="Otillar R."/>
            <person name="Lindquist E.A."/>
            <person name="Sun H."/>
            <person name="LaButti K.M."/>
            <person name="Schmutz J."/>
            <person name="Jabbour D."/>
            <person name="Luo H."/>
            <person name="Baker S.E."/>
            <person name="Pisabarro A.G."/>
            <person name="Walton J.D."/>
            <person name="Blanchette R.A."/>
            <person name="Henrissat B."/>
            <person name="Martin F."/>
            <person name="Cullen D."/>
            <person name="Hibbett D.S."/>
            <person name="Grigoriev I.V."/>
        </authorList>
    </citation>
    <scope>NUCLEOTIDE SEQUENCE [LARGE SCALE GENOMIC DNA]</scope>
    <source>
        <strain evidence="10">CBS 339.88</strain>
    </source>
</reference>
<evidence type="ECO:0000256" key="3">
    <source>
        <dbReference type="ARBA" id="ARBA00022692"/>
    </source>
</evidence>
<sequence length="201" mass="22399">MFSFDRRTSKEQVNQNFKTLLHFICLVLNRLSASQSYFNTSYERPNSTLHSPRQPTTDSEYAPPRRRNLSSSEETKPPEPVSGVELRLLNVGSVARDHLASERTFLAYVRTSLGLCSAGIALMQFLYLGHATKVYADPLGAALVMTGLLVLFIGTKRYFLVQRTLTTGYFPASSFETYLISFLLGSLITAAFAIILAGRTK</sequence>
<comment type="subcellular location">
    <subcellularLocation>
        <location evidence="1">Cell membrane</location>
        <topology evidence="1">Multi-pass membrane protein</topology>
    </subcellularLocation>
</comment>
<keyword evidence="4 7" id="KW-1133">Transmembrane helix</keyword>
<feature type="domain" description="DUF202" evidence="8">
    <location>
        <begin position="96"/>
        <end position="163"/>
    </location>
</feature>
<keyword evidence="3 7" id="KW-0812">Transmembrane</keyword>
<dbReference type="HOGENOM" id="CLU_053359_3_1_1"/>
<feature type="transmembrane region" description="Helical" evidence="7">
    <location>
        <begin position="179"/>
        <end position="198"/>
    </location>
</feature>
<evidence type="ECO:0000256" key="4">
    <source>
        <dbReference type="ARBA" id="ARBA00022989"/>
    </source>
</evidence>
<feature type="region of interest" description="Disordered" evidence="6">
    <location>
        <begin position="42"/>
        <end position="81"/>
    </location>
</feature>
<evidence type="ECO:0000256" key="6">
    <source>
        <dbReference type="SAM" id="MobiDB-lite"/>
    </source>
</evidence>
<evidence type="ECO:0000256" key="1">
    <source>
        <dbReference type="ARBA" id="ARBA00004651"/>
    </source>
</evidence>
<organism evidence="9 10">
    <name type="scientific">Galerina marginata (strain CBS 339.88)</name>
    <dbReference type="NCBI Taxonomy" id="685588"/>
    <lineage>
        <taxon>Eukaryota</taxon>
        <taxon>Fungi</taxon>
        <taxon>Dikarya</taxon>
        <taxon>Basidiomycota</taxon>
        <taxon>Agaricomycotina</taxon>
        <taxon>Agaricomycetes</taxon>
        <taxon>Agaricomycetidae</taxon>
        <taxon>Agaricales</taxon>
        <taxon>Agaricineae</taxon>
        <taxon>Strophariaceae</taxon>
        <taxon>Galerina</taxon>
    </lineage>
</organism>
<evidence type="ECO:0000313" key="9">
    <source>
        <dbReference type="EMBL" id="KDR67043.1"/>
    </source>
</evidence>
<dbReference type="GO" id="GO:0005886">
    <property type="term" value="C:plasma membrane"/>
    <property type="evidence" value="ECO:0007669"/>
    <property type="project" value="UniProtKB-SubCell"/>
</dbReference>
<dbReference type="Pfam" id="PF02656">
    <property type="entry name" value="DUF202"/>
    <property type="match status" value="1"/>
</dbReference>
<dbReference type="PANTHER" id="PTHR34187">
    <property type="entry name" value="FGR18P"/>
    <property type="match status" value="1"/>
</dbReference>
<keyword evidence="2" id="KW-1003">Cell membrane</keyword>
<evidence type="ECO:0000313" key="10">
    <source>
        <dbReference type="Proteomes" id="UP000027222"/>
    </source>
</evidence>
<evidence type="ECO:0000256" key="2">
    <source>
        <dbReference type="ARBA" id="ARBA00022475"/>
    </source>
</evidence>
<proteinExistence type="predicted"/>
<keyword evidence="5 7" id="KW-0472">Membrane</keyword>
<dbReference type="PANTHER" id="PTHR34187:SF2">
    <property type="entry name" value="DUF202 DOMAIN-CONTAINING PROTEIN"/>
    <property type="match status" value="1"/>
</dbReference>
<dbReference type="AlphaFoldDB" id="A0A067SJX1"/>
<dbReference type="EMBL" id="KL142418">
    <property type="protein sequence ID" value="KDR67043.1"/>
    <property type="molecule type" value="Genomic_DNA"/>
</dbReference>
<protein>
    <recommendedName>
        <fullName evidence="8">DUF202 domain-containing protein</fullName>
    </recommendedName>
</protein>
<evidence type="ECO:0000256" key="5">
    <source>
        <dbReference type="ARBA" id="ARBA00023136"/>
    </source>
</evidence>
<feature type="compositionally biased region" description="Polar residues" evidence="6">
    <location>
        <begin position="42"/>
        <end position="59"/>
    </location>
</feature>
<feature type="transmembrane region" description="Helical" evidence="7">
    <location>
        <begin position="139"/>
        <end position="159"/>
    </location>
</feature>
<dbReference type="OrthoDB" id="199599at2759"/>
<dbReference type="InterPro" id="IPR003807">
    <property type="entry name" value="DUF202"/>
</dbReference>
<name>A0A067SJX1_GALM3</name>
<gene>
    <name evidence="9" type="ORF">GALMADRAFT_80244</name>
</gene>
<dbReference type="Proteomes" id="UP000027222">
    <property type="component" value="Unassembled WGS sequence"/>
</dbReference>
<evidence type="ECO:0000256" key="7">
    <source>
        <dbReference type="SAM" id="Phobius"/>
    </source>
</evidence>